<dbReference type="GeneID" id="74988571"/>
<accession>A0A285PUI4</accession>
<dbReference type="PANTHER" id="PTHR37305">
    <property type="entry name" value="INTEGRAL MEMBRANE PROTEIN-RELATED"/>
    <property type="match status" value="1"/>
</dbReference>
<dbReference type="Pfam" id="PF12730">
    <property type="entry name" value="ABC2_membrane_4"/>
    <property type="match status" value="1"/>
</dbReference>
<evidence type="ECO:0000313" key="3">
    <source>
        <dbReference type="Proteomes" id="UP000217549"/>
    </source>
</evidence>
<gene>
    <name evidence="2" type="ORF">EHLA_2690</name>
</gene>
<evidence type="ECO:0000313" key="2">
    <source>
        <dbReference type="EMBL" id="SOB73244.1"/>
    </source>
</evidence>
<keyword evidence="1" id="KW-0472">Membrane</keyword>
<dbReference type="EMBL" id="LT907978">
    <property type="protein sequence ID" value="SOB73244.1"/>
    <property type="molecule type" value="Genomic_DNA"/>
</dbReference>
<keyword evidence="1" id="KW-0812">Transmembrane</keyword>
<dbReference type="PANTHER" id="PTHR37305:SF1">
    <property type="entry name" value="MEMBRANE PROTEIN"/>
    <property type="match status" value="1"/>
</dbReference>
<dbReference type="KEGG" id="ehl:EHLA_2690"/>
<feature type="transmembrane region" description="Helical" evidence="1">
    <location>
        <begin position="58"/>
        <end position="78"/>
    </location>
</feature>
<name>A0A285PUI4_9FIRM</name>
<proteinExistence type="predicted"/>
<dbReference type="AlphaFoldDB" id="A0A285PUI4"/>
<feature type="transmembrane region" description="Helical" evidence="1">
    <location>
        <begin position="105"/>
        <end position="131"/>
    </location>
</feature>
<feature type="transmembrane region" description="Helical" evidence="1">
    <location>
        <begin position="17"/>
        <end position="38"/>
    </location>
</feature>
<dbReference type="Proteomes" id="UP000217549">
    <property type="component" value="Chromosome I"/>
</dbReference>
<feature type="transmembrane region" description="Helical" evidence="1">
    <location>
        <begin position="217"/>
        <end position="238"/>
    </location>
</feature>
<reference evidence="3" key="1">
    <citation type="submission" date="2017-09" db="EMBL/GenBank/DDBJ databases">
        <authorList>
            <person name="Shetty A S."/>
        </authorList>
    </citation>
    <scope>NUCLEOTIDE SEQUENCE [LARGE SCALE GENOMIC DNA]</scope>
</reference>
<evidence type="ECO:0000256" key="1">
    <source>
        <dbReference type="SAM" id="Phobius"/>
    </source>
</evidence>
<dbReference type="RefSeq" id="WP_096241055.1">
    <property type="nucleotide sequence ID" value="NZ_LT907978.1"/>
</dbReference>
<keyword evidence="1" id="KW-1133">Transmembrane helix</keyword>
<keyword evidence="3" id="KW-1185">Reference proteome</keyword>
<protein>
    <submittedName>
        <fullName evidence="2">ABC-2 family transporter protein</fullName>
    </submittedName>
</protein>
<feature type="transmembrane region" description="Helical" evidence="1">
    <location>
        <begin position="143"/>
        <end position="164"/>
    </location>
</feature>
<organism evidence="2 3">
    <name type="scientific">Anaerobutyricum hallii</name>
    <dbReference type="NCBI Taxonomy" id="39488"/>
    <lineage>
        <taxon>Bacteria</taxon>
        <taxon>Bacillati</taxon>
        <taxon>Bacillota</taxon>
        <taxon>Clostridia</taxon>
        <taxon>Lachnospirales</taxon>
        <taxon>Lachnospiraceae</taxon>
        <taxon>Anaerobutyricum</taxon>
    </lineage>
</organism>
<feature type="transmembrane region" description="Helical" evidence="1">
    <location>
        <begin position="171"/>
        <end position="190"/>
    </location>
</feature>
<sequence length="246" mass="27782">MKALIWAEHRKLRRSKIVWIAVFAIVMVAVIVFAQGQFSFGEKRYIEGVGWFMTAAQSLATFFLLPAVIALLGSYLICREEQEDTMKSLHLIPINESKMMSAKMVVTLLLSLLLYLLLFLITFCVEAAFHFQELSVEMLLRFLKIYVLDGLGTFFALSPVIALVARIKKGYWLALIFAEIYSFAGLFTSMSNGLRVFYPITAVFIVSGYYEATTLQIIESTVMLLICGCISLIILKGLGEKKNIKR</sequence>